<dbReference type="EMBL" id="PYYB01000001">
    <property type="protein sequence ID" value="PTL60321.1"/>
    <property type="molecule type" value="Genomic_DNA"/>
</dbReference>
<feature type="transmembrane region" description="Helical" evidence="1">
    <location>
        <begin position="395"/>
        <end position="414"/>
    </location>
</feature>
<evidence type="ECO:0000313" key="4">
    <source>
        <dbReference type="Proteomes" id="UP000240739"/>
    </source>
</evidence>
<feature type="transmembrane region" description="Helical" evidence="1">
    <location>
        <begin position="434"/>
        <end position="454"/>
    </location>
</feature>
<dbReference type="GO" id="GO:0016787">
    <property type="term" value="F:hydrolase activity"/>
    <property type="evidence" value="ECO:0007669"/>
    <property type="project" value="UniProtKB-KW"/>
</dbReference>
<protein>
    <submittedName>
        <fullName evidence="3">Fenitrothion hydrolase</fullName>
    </submittedName>
</protein>
<feature type="chain" id="PRO_5038589490" evidence="2">
    <location>
        <begin position="17"/>
        <end position="456"/>
    </location>
</feature>
<proteinExistence type="predicted"/>
<feature type="transmembrane region" description="Helical" evidence="1">
    <location>
        <begin position="337"/>
        <end position="359"/>
    </location>
</feature>
<gene>
    <name evidence="3" type="ORF">C7Y72_12070</name>
</gene>
<feature type="transmembrane region" description="Helical" evidence="1">
    <location>
        <begin position="296"/>
        <end position="316"/>
    </location>
</feature>
<feature type="transmembrane region" description="Helical" evidence="1">
    <location>
        <begin position="31"/>
        <end position="51"/>
    </location>
</feature>
<evidence type="ECO:0000256" key="1">
    <source>
        <dbReference type="SAM" id="Phobius"/>
    </source>
</evidence>
<comment type="caution">
    <text evidence="3">The sequence shown here is derived from an EMBL/GenBank/DDBJ whole genome shotgun (WGS) entry which is preliminary data.</text>
</comment>
<organism evidence="3 4">
    <name type="scientific">Paraconexibacter algicola</name>
    <dbReference type="NCBI Taxonomy" id="2133960"/>
    <lineage>
        <taxon>Bacteria</taxon>
        <taxon>Bacillati</taxon>
        <taxon>Actinomycetota</taxon>
        <taxon>Thermoleophilia</taxon>
        <taxon>Solirubrobacterales</taxon>
        <taxon>Paraconexibacteraceae</taxon>
        <taxon>Paraconexibacter</taxon>
    </lineage>
</organism>
<dbReference type="Proteomes" id="UP000240739">
    <property type="component" value="Unassembled WGS sequence"/>
</dbReference>
<dbReference type="OrthoDB" id="8168962at2"/>
<feature type="transmembrane region" description="Helical" evidence="1">
    <location>
        <begin position="107"/>
        <end position="130"/>
    </location>
</feature>
<evidence type="ECO:0000313" key="3">
    <source>
        <dbReference type="EMBL" id="PTL60321.1"/>
    </source>
</evidence>
<evidence type="ECO:0000256" key="2">
    <source>
        <dbReference type="SAM" id="SignalP"/>
    </source>
</evidence>
<dbReference type="AlphaFoldDB" id="A0A2T4UM92"/>
<keyword evidence="1" id="KW-0472">Membrane</keyword>
<name>A0A2T4UM92_9ACTN</name>
<accession>A0A2T4UM92</accession>
<sequence>MLFCTALLLLPGSAAAHGLVGRLDLPVPQWLFAWTAAVVLVVSFIGLSVGWNEPRLERDRSTETTEDRAPRWLRNAAGAVGVLTFVVVVAAGVFGEQDPTRNLAPTFVYVVFWVGIPLISLLLGDVFNAFNPWRTVARALRFDESGTARAYPAKVGRYPAAATVVVFAWIELAAPFGDEPRVVALLALGYFVTQLWGMRRYGVEPWTRRADGFAVAFSLIGSMAPVHWRDGRLGIRPPLVGLAAAATPRGTLAVLAAMIGTTSFDGASQGGLWTSFAPDVVSWMSDLGLGEATTRAIVDTLGIAFCIALILVLYRLAISGMATMRPGVDRAKLAERFAHSLVPIALAYVLAHYFSLVVFQGQALGFMISDPFATGSDLFGTADAGVDLTAVSTSVIWYVQVGALVVGHVAGLVLAHDRSLAVFRNHRDAVRSQYWMLAVMVGYTCLGLWLLSAIGT</sequence>
<keyword evidence="4" id="KW-1185">Reference proteome</keyword>
<dbReference type="RefSeq" id="WP_107568966.1">
    <property type="nucleotide sequence ID" value="NZ_PYYB01000001.1"/>
</dbReference>
<feature type="signal peptide" evidence="2">
    <location>
        <begin position="1"/>
        <end position="16"/>
    </location>
</feature>
<keyword evidence="1" id="KW-1133">Transmembrane helix</keyword>
<keyword evidence="3" id="KW-0378">Hydrolase</keyword>
<keyword evidence="1" id="KW-0812">Transmembrane</keyword>
<keyword evidence="2" id="KW-0732">Signal</keyword>
<reference evidence="3 4" key="1">
    <citation type="submission" date="2018-03" db="EMBL/GenBank/DDBJ databases">
        <title>Aquarubrobacter algicola gen. nov., sp. nov., a novel actinobacterium isolated from shallow eutrophic lake during the end of cyanobacterial harmful algal blooms.</title>
        <authorList>
            <person name="Chun S.J."/>
        </authorList>
    </citation>
    <scope>NUCLEOTIDE SEQUENCE [LARGE SCALE GENOMIC DNA]</scope>
    <source>
        <strain evidence="3 4">Seoho-28</strain>
    </source>
</reference>
<feature type="transmembrane region" description="Helical" evidence="1">
    <location>
        <begin position="72"/>
        <end position="95"/>
    </location>
</feature>